<keyword evidence="2" id="KW-1185">Reference proteome</keyword>
<name>A0A852RHA7_9ACTN</name>
<organism evidence="1 2">
    <name type="scientific">Nocardioides kongjuensis</name>
    <dbReference type="NCBI Taxonomy" id="349522"/>
    <lineage>
        <taxon>Bacteria</taxon>
        <taxon>Bacillati</taxon>
        <taxon>Actinomycetota</taxon>
        <taxon>Actinomycetes</taxon>
        <taxon>Propionibacteriales</taxon>
        <taxon>Nocardioidaceae</taxon>
        <taxon>Nocardioides</taxon>
    </lineage>
</organism>
<accession>A0A852RHA7</accession>
<evidence type="ECO:0000313" key="1">
    <source>
        <dbReference type="EMBL" id="NYD32767.1"/>
    </source>
</evidence>
<dbReference type="RefSeq" id="WP_179724400.1">
    <property type="nucleotide sequence ID" value="NZ_BAABEF010000001.1"/>
</dbReference>
<dbReference type="EMBL" id="JACCBF010000001">
    <property type="protein sequence ID" value="NYD32767.1"/>
    <property type="molecule type" value="Genomic_DNA"/>
</dbReference>
<protein>
    <submittedName>
        <fullName evidence="1">Uncharacterized protein</fullName>
    </submittedName>
</protein>
<proteinExistence type="predicted"/>
<sequence>MAARNDTQVHPQCEFAAIARTELRDHTRGDEPLEGTLDQMTLPILRDILTSHTSTPNACWCALWDGYGHQPSAWRQSPTFHLPGRDYWLFAEPLARVVELSLDFEHAGIAEAAAGGRLAMTSLTDSDAGGDVIDQTRLAARLRASGAVQSPNLWWPADRRWFVASEIDLDSTIVAGGADLVAGLLDTATLEVVEVHPDTSLLDGSDWLNRPER</sequence>
<gene>
    <name evidence="1" type="ORF">BJ958_004313</name>
</gene>
<reference evidence="1 2" key="1">
    <citation type="submission" date="2020-07" db="EMBL/GenBank/DDBJ databases">
        <title>Sequencing the genomes of 1000 actinobacteria strains.</title>
        <authorList>
            <person name="Klenk H.-P."/>
        </authorList>
    </citation>
    <scope>NUCLEOTIDE SEQUENCE [LARGE SCALE GENOMIC DNA]</scope>
    <source>
        <strain evidence="1 2">DSM 19082</strain>
    </source>
</reference>
<comment type="caution">
    <text evidence="1">The sequence shown here is derived from an EMBL/GenBank/DDBJ whole genome shotgun (WGS) entry which is preliminary data.</text>
</comment>
<dbReference type="Proteomes" id="UP000582231">
    <property type="component" value="Unassembled WGS sequence"/>
</dbReference>
<evidence type="ECO:0000313" key="2">
    <source>
        <dbReference type="Proteomes" id="UP000582231"/>
    </source>
</evidence>
<dbReference type="AlphaFoldDB" id="A0A852RHA7"/>